<dbReference type="GO" id="GO:0045892">
    <property type="term" value="P:negative regulation of DNA-templated transcription"/>
    <property type="evidence" value="ECO:0007669"/>
    <property type="project" value="InterPro"/>
</dbReference>
<evidence type="ECO:0000313" key="5">
    <source>
        <dbReference type="EMBL" id="MCH4295333.1"/>
    </source>
</evidence>
<dbReference type="EMBL" id="JAKUDL010000004">
    <property type="protein sequence ID" value="MCH4295333.1"/>
    <property type="molecule type" value="Genomic_DNA"/>
</dbReference>
<evidence type="ECO:0000313" key="6">
    <source>
        <dbReference type="Proteomes" id="UP001297581"/>
    </source>
</evidence>
<dbReference type="InterPro" id="IPR036390">
    <property type="entry name" value="WH_DNA-bd_sf"/>
</dbReference>
<dbReference type="Proteomes" id="UP001297581">
    <property type="component" value="Unassembled WGS sequence"/>
</dbReference>
<dbReference type="Pfam" id="PF03965">
    <property type="entry name" value="Penicillinase_R"/>
    <property type="match status" value="1"/>
</dbReference>
<evidence type="ECO:0000256" key="1">
    <source>
        <dbReference type="ARBA" id="ARBA00011046"/>
    </source>
</evidence>
<comment type="caution">
    <text evidence="5">The sequence shown here is derived from an EMBL/GenBank/DDBJ whole genome shotgun (WGS) entry which is preliminary data.</text>
</comment>
<keyword evidence="2" id="KW-0805">Transcription regulation</keyword>
<proteinExistence type="inferred from homology"/>
<comment type="similarity">
    <text evidence="1">Belongs to the BlaI transcriptional regulatory family.</text>
</comment>
<dbReference type="SUPFAM" id="SSF46785">
    <property type="entry name" value="Winged helix' DNA-binding domain"/>
    <property type="match status" value="1"/>
</dbReference>
<evidence type="ECO:0000256" key="3">
    <source>
        <dbReference type="ARBA" id="ARBA00023125"/>
    </source>
</evidence>
<protein>
    <submittedName>
        <fullName evidence="5">BlaI/MecI/CopY family transcriptional regulator</fullName>
    </submittedName>
</protein>
<dbReference type="PIRSF" id="PIRSF019455">
    <property type="entry name" value="CopR_AtkY"/>
    <property type="match status" value="1"/>
</dbReference>
<accession>A0AAJ1BIF7</accession>
<organism evidence="5 6">
    <name type="scientific">Shewanella zhuhaiensis</name>
    <dbReference type="NCBI Taxonomy" id="2919576"/>
    <lineage>
        <taxon>Bacteria</taxon>
        <taxon>Pseudomonadati</taxon>
        <taxon>Pseudomonadota</taxon>
        <taxon>Gammaproteobacteria</taxon>
        <taxon>Alteromonadales</taxon>
        <taxon>Shewanellaceae</taxon>
        <taxon>Shewanella</taxon>
    </lineage>
</organism>
<reference evidence="5 6" key="1">
    <citation type="submission" date="2022-02" db="EMBL/GenBank/DDBJ databases">
        <title>The genome sequence of Shewanella sp. 3B26.</title>
        <authorList>
            <person name="Du J."/>
        </authorList>
    </citation>
    <scope>NUCLEOTIDE SEQUENCE [LARGE SCALE GENOMIC DNA]</scope>
    <source>
        <strain evidence="5 6">3B26</strain>
    </source>
</reference>
<keyword evidence="3" id="KW-0238">DNA-binding</keyword>
<dbReference type="RefSeq" id="WP_240591553.1">
    <property type="nucleotide sequence ID" value="NZ_JAKUDL010000004.1"/>
</dbReference>
<evidence type="ECO:0000256" key="2">
    <source>
        <dbReference type="ARBA" id="ARBA00023015"/>
    </source>
</evidence>
<dbReference type="InterPro" id="IPR036388">
    <property type="entry name" value="WH-like_DNA-bd_sf"/>
</dbReference>
<gene>
    <name evidence="5" type="ORF">MJ923_13565</name>
</gene>
<evidence type="ECO:0000256" key="4">
    <source>
        <dbReference type="ARBA" id="ARBA00023163"/>
    </source>
</evidence>
<dbReference type="Gene3D" id="1.10.4040.10">
    <property type="entry name" value="Penicillinase repressor domain"/>
    <property type="match status" value="1"/>
</dbReference>
<dbReference type="Gene3D" id="1.10.10.10">
    <property type="entry name" value="Winged helix-like DNA-binding domain superfamily/Winged helix DNA-binding domain"/>
    <property type="match status" value="1"/>
</dbReference>
<dbReference type="GO" id="GO:0003677">
    <property type="term" value="F:DNA binding"/>
    <property type="evidence" value="ECO:0007669"/>
    <property type="project" value="UniProtKB-KW"/>
</dbReference>
<keyword evidence="4" id="KW-0804">Transcription</keyword>
<sequence length="131" mass="14893">MTQPELKDISPTELEVLKVLWQQAPLSANDIVEALNQSGEWHEKTVKTLINRLVNKGALGFEKDGRAYLYFPKLAEHSYQRKESQSFIERVFGGKLAPLVAGFAGNNKLTQEDVAELKQLIDAWEKEQKHD</sequence>
<keyword evidence="6" id="KW-1185">Reference proteome</keyword>
<dbReference type="AlphaFoldDB" id="A0AAJ1BIF7"/>
<name>A0AAJ1BIF7_9GAMM</name>
<dbReference type="InterPro" id="IPR005650">
    <property type="entry name" value="BlaI_family"/>
</dbReference>